<dbReference type="AlphaFoldDB" id="A0A380KA63"/>
<organism evidence="1 2">
    <name type="scientific">Streptococcus hyointestinalis</name>
    <dbReference type="NCBI Taxonomy" id="1337"/>
    <lineage>
        <taxon>Bacteria</taxon>
        <taxon>Bacillati</taxon>
        <taxon>Bacillota</taxon>
        <taxon>Bacilli</taxon>
        <taxon>Lactobacillales</taxon>
        <taxon>Streptococcaceae</taxon>
        <taxon>Streptococcus</taxon>
    </lineage>
</organism>
<gene>
    <name evidence="1" type="ORF">NCTC12224_01597</name>
</gene>
<protein>
    <submittedName>
        <fullName evidence="1">Uncharacterized protein</fullName>
    </submittedName>
</protein>
<keyword evidence="2" id="KW-1185">Reference proteome</keyword>
<dbReference type="EMBL" id="UHFN01000007">
    <property type="protein sequence ID" value="SUN61808.1"/>
    <property type="molecule type" value="Genomic_DNA"/>
</dbReference>
<proteinExistence type="predicted"/>
<name>A0A380KA63_9STRE</name>
<reference evidence="1 2" key="1">
    <citation type="submission" date="2018-06" db="EMBL/GenBank/DDBJ databases">
        <authorList>
            <consortium name="Pathogen Informatics"/>
            <person name="Doyle S."/>
        </authorList>
    </citation>
    <scope>NUCLEOTIDE SEQUENCE [LARGE SCALE GENOMIC DNA]</scope>
    <source>
        <strain evidence="1 2">NCTC12224</strain>
    </source>
</reference>
<accession>A0A380KA63</accession>
<evidence type="ECO:0000313" key="1">
    <source>
        <dbReference type="EMBL" id="SUN61808.1"/>
    </source>
</evidence>
<dbReference type="GeneID" id="78358001"/>
<dbReference type="Proteomes" id="UP000254924">
    <property type="component" value="Unassembled WGS sequence"/>
</dbReference>
<dbReference type="RefSeq" id="WP_172605557.1">
    <property type="nucleotide sequence ID" value="NZ_JBNPNB010000028.1"/>
</dbReference>
<evidence type="ECO:0000313" key="2">
    <source>
        <dbReference type="Proteomes" id="UP000254924"/>
    </source>
</evidence>
<sequence>MVKTTSQNAKLLKRDTLVVNPIYQLKSFTSLALSKSHYGYAAMINE</sequence>